<dbReference type="PANTHER" id="PTHR16121">
    <property type="entry name" value="CAP-SPECIFIC MRNA (NUCLEOSIDE-2'-O-)-METHYLTRANSFERASE 1-RELATED"/>
    <property type="match status" value="1"/>
</dbReference>
<comment type="catalytic activity">
    <reaction evidence="6">
        <text>a 5'-end (N(7)-methyl 5'-triphosphoguanosine)-(2'-O-methyl-ribonucleoside)-(ribonucleotide) in mRNA + S-adenosyl-L-methionine = a 5'-end (N(7)-methyl 5'-triphosphoguanosine)-(2'-O-methyl-ribonucleoside)-(2'-O-methyl-ribonucleotide) in mRNA + S-adenosyl-L-homocysteine + H(+)</text>
        <dbReference type="Rhea" id="RHEA:67024"/>
        <dbReference type="Rhea" id="RHEA-COMP:17169"/>
        <dbReference type="Rhea" id="RHEA-COMP:17170"/>
        <dbReference type="ChEBI" id="CHEBI:15378"/>
        <dbReference type="ChEBI" id="CHEBI:57856"/>
        <dbReference type="ChEBI" id="CHEBI:59789"/>
        <dbReference type="ChEBI" id="CHEBI:167612"/>
        <dbReference type="ChEBI" id="CHEBI:167614"/>
        <dbReference type="EC" id="2.1.1.296"/>
    </reaction>
</comment>
<dbReference type="Pfam" id="PF01728">
    <property type="entry name" value="FtsJ"/>
    <property type="match status" value="1"/>
</dbReference>
<evidence type="ECO:0000313" key="9">
    <source>
        <dbReference type="EMBL" id="KAJ6632667.1"/>
    </source>
</evidence>
<dbReference type="GO" id="GO:0006370">
    <property type="term" value="P:7-methylguanosine mRNA capping"/>
    <property type="evidence" value="ECO:0007669"/>
    <property type="project" value="TreeGrafter"/>
</dbReference>
<feature type="binding site" evidence="7">
    <location>
        <position position="262"/>
    </location>
    <ligand>
        <name>S-adenosyl-L-methionine</name>
        <dbReference type="ChEBI" id="CHEBI:59789"/>
    </ligand>
</feature>
<proteinExistence type="predicted"/>
<dbReference type="GO" id="GO:0004483">
    <property type="term" value="F:methyltransferase cap1 activity"/>
    <property type="evidence" value="ECO:0007669"/>
    <property type="project" value="TreeGrafter"/>
</dbReference>
<keyword evidence="5 7" id="KW-0949">S-adenosyl-L-methionine</keyword>
<comment type="caution">
    <text evidence="9">The sequence shown here is derived from an EMBL/GenBank/DDBJ whole genome shotgun (WGS) entry which is preliminary data.</text>
</comment>
<sequence>MTFDLVYPSTEMSGDDLDSKPTITTNKYYYLKRSEPKLNDFDCSPTNKLSSFERGKKLFEKKFRFRKHMHWKLPLINNIFKENEKNVTVPQLQSIKDELNRTKDKLNDYPLNTWSRFTAKRDPSSAIAWFLRNDVKAEFVTKAWCKFYECLGAYPIARVKNGTEFNSVHLCEAPGAFVAALNHYLKLNHPETTFKWCATTLNPYYEGNSFDNAVLDDRLIIRTFDNWEFGADFTGDITNRRNVEKLVARCKRMGKVDLVTADGSVDCMDDPHDQENITNYIHFAEVAAALQILDIGGCFVLKMFTFFELTTVGLLYFLNIVFDKIDVFKPATSKQGNSEVYVICNGYQRVYRNMNYVLQMISRLKCTDTPMFTLDMISSDFLQQVHDCAKMFMLSQTEAIQSNIYHFNRDDDEEKQNIRELRSFIRKEYERQYKIKSIDENMKLLQGKSCCNDPNTFIPTDANTTLSYTSRLMSKNLTKEEKILELRTQLASLEKQFAIENRVETSPLSINTNHNETLKAFYGQPIRHVFSSKFVSTQSLKLMLEILDLCAVDEDDFAIISTESTDESLIISIDITKYKNIEIYDKFEKDVFRELINAINLHAPDVLRLRNFLLLTHFSAGLIYALGCVYEEISLTSNGEIHLKFLRPTGKEFLKNILWNRIEFTSMNTNRSVLGIVKIDLLRNYKFNSAVMKYNNQLSLKYCDTLLDVC</sequence>
<gene>
    <name evidence="9" type="primary">cmtr2_2</name>
    <name evidence="9" type="ORF">Bhyg_15695</name>
</gene>
<dbReference type="EMBL" id="WJQU01002608">
    <property type="protein sequence ID" value="KAJ6632667.1"/>
    <property type="molecule type" value="Genomic_DNA"/>
</dbReference>
<dbReference type="OrthoDB" id="429597at2759"/>
<evidence type="ECO:0000256" key="2">
    <source>
        <dbReference type="ARBA" id="ARBA00021134"/>
    </source>
</evidence>
<dbReference type="GO" id="GO:0120550">
    <property type="term" value="F:methyltransferase cap2 activity"/>
    <property type="evidence" value="ECO:0007669"/>
    <property type="project" value="UniProtKB-EC"/>
</dbReference>
<feature type="binding site" evidence="7">
    <location>
        <position position="175"/>
    </location>
    <ligand>
        <name>S-adenosyl-L-methionine</name>
        <dbReference type="ChEBI" id="CHEBI:59789"/>
    </ligand>
</feature>
<feature type="active site" description="Proton acceptor" evidence="7">
    <location>
        <position position="302"/>
    </location>
</feature>
<evidence type="ECO:0000256" key="1">
    <source>
        <dbReference type="ARBA" id="ARBA00012770"/>
    </source>
</evidence>
<dbReference type="SUPFAM" id="SSF53335">
    <property type="entry name" value="S-adenosyl-L-methionine-dependent methyltransferases"/>
    <property type="match status" value="1"/>
</dbReference>
<dbReference type="Proteomes" id="UP001151699">
    <property type="component" value="Unassembled WGS sequence"/>
</dbReference>
<dbReference type="InterPro" id="IPR050851">
    <property type="entry name" value="mRNA_Cap_2O-Ribose_MeTrfase"/>
</dbReference>
<dbReference type="PROSITE" id="PS51614">
    <property type="entry name" value="SAM_MT_ADRIFT"/>
    <property type="match status" value="1"/>
</dbReference>
<dbReference type="PANTHER" id="PTHR16121:SF2">
    <property type="entry name" value="CAP-SPECIFIC MRNA (NUCLEOSIDE-2'-O-)-METHYLTRANSFERASE 2"/>
    <property type="match status" value="1"/>
</dbReference>
<accession>A0A9Q0MK78</accession>
<evidence type="ECO:0000256" key="4">
    <source>
        <dbReference type="ARBA" id="ARBA00022679"/>
    </source>
</evidence>
<evidence type="ECO:0000256" key="7">
    <source>
        <dbReference type="PROSITE-ProRule" id="PRU00946"/>
    </source>
</evidence>
<evidence type="ECO:0000256" key="5">
    <source>
        <dbReference type="ARBA" id="ARBA00022691"/>
    </source>
</evidence>
<dbReference type="GO" id="GO:0005634">
    <property type="term" value="C:nucleus"/>
    <property type="evidence" value="ECO:0007669"/>
    <property type="project" value="UniProtKB-ARBA"/>
</dbReference>
<dbReference type="InterPro" id="IPR025807">
    <property type="entry name" value="Adrift-typ_MeTrfase"/>
</dbReference>
<keyword evidence="4 7" id="KW-0808">Transferase</keyword>
<dbReference type="GO" id="GO:0032259">
    <property type="term" value="P:methylation"/>
    <property type="evidence" value="ECO:0007669"/>
    <property type="project" value="UniProtKB-KW"/>
</dbReference>
<name>A0A9Q0MK78_9DIPT</name>
<reference evidence="9" key="1">
    <citation type="submission" date="2022-07" db="EMBL/GenBank/DDBJ databases">
        <authorList>
            <person name="Trinca V."/>
            <person name="Uliana J.V.C."/>
            <person name="Torres T.T."/>
            <person name="Ward R.J."/>
            <person name="Monesi N."/>
        </authorList>
    </citation>
    <scope>NUCLEOTIDE SEQUENCE</scope>
    <source>
        <strain evidence="9">HSMRA1968</strain>
        <tissue evidence="9">Whole embryos</tissue>
    </source>
</reference>
<keyword evidence="3 7" id="KW-0489">Methyltransferase</keyword>
<dbReference type="InterPro" id="IPR002877">
    <property type="entry name" value="RNA_MeTrfase_FtsJ_dom"/>
</dbReference>
<dbReference type="Gene3D" id="3.40.50.12760">
    <property type="match status" value="1"/>
</dbReference>
<comment type="caution">
    <text evidence="7">Lacks conserved residue(s) required for the propagation of feature annotation.</text>
</comment>
<evidence type="ECO:0000256" key="6">
    <source>
        <dbReference type="ARBA" id="ARBA00049477"/>
    </source>
</evidence>
<dbReference type="EC" id="2.1.1.296" evidence="1"/>
<protein>
    <recommendedName>
        <fullName evidence="2">Cap-specific mRNA (nucleoside-2'-O-)-methyltransferase 2</fullName>
        <ecNumber evidence="1">2.1.1.296</ecNumber>
    </recommendedName>
</protein>
<organism evidence="9 10">
    <name type="scientific">Pseudolycoriella hygida</name>
    <dbReference type="NCBI Taxonomy" id="35572"/>
    <lineage>
        <taxon>Eukaryota</taxon>
        <taxon>Metazoa</taxon>
        <taxon>Ecdysozoa</taxon>
        <taxon>Arthropoda</taxon>
        <taxon>Hexapoda</taxon>
        <taxon>Insecta</taxon>
        <taxon>Pterygota</taxon>
        <taxon>Neoptera</taxon>
        <taxon>Endopterygota</taxon>
        <taxon>Diptera</taxon>
        <taxon>Nematocera</taxon>
        <taxon>Sciaroidea</taxon>
        <taxon>Sciaridae</taxon>
        <taxon>Pseudolycoriella</taxon>
    </lineage>
</organism>
<evidence type="ECO:0000259" key="8">
    <source>
        <dbReference type="PROSITE" id="PS51614"/>
    </source>
</evidence>
<keyword evidence="10" id="KW-1185">Reference proteome</keyword>
<dbReference type="InterPro" id="IPR029063">
    <property type="entry name" value="SAM-dependent_MTases_sf"/>
</dbReference>
<evidence type="ECO:0000256" key="3">
    <source>
        <dbReference type="ARBA" id="ARBA00022603"/>
    </source>
</evidence>
<dbReference type="GO" id="GO:0005737">
    <property type="term" value="C:cytoplasm"/>
    <property type="evidence" value="ECO:0007669"/>
    <property type="project" value="TreeGrafter"/>
</dbReference>
<evidence type="ECO:0000313" key="10">
    <source>
        <dbReference type="Proteomes" id="UP001151699"/>
    </source>
</evidence>
<feature type="domain" description="Adrift-type SAM-dependent 2'-O-MTase" evidence="8">
    <location>
        <begin position="138"/>
        <end position="349"/>
    </location>
</feature>
<dbReference type="AlphaFoldDB" id="A0A9Q0MK78"/>